<feature type="compositionally biased region" description="Basic and acidic residues" evidence="1">
    <location>
        <begin position="16"/>
        <end position="30"/>
    </location>
</feature>
<gene>
    <name evidence="2" type="ORF">H5410_018804</name>
</gene>
<evidence type="ECO:0000313" key="3">
    <source>
        <dbReference type="Proteomes" id="UP000824120"/>
    </source>
</evidence>
<name>A0A9J6A468_SOLCO</name>
<dbReference type="Proteomes" id="UP000824120">
    <property type="component" value="Chromosome 3"/>
</dbReference>
<organism evidence="2 3">
    <name type="scientific">Solanum commersonii</name>
    <name type="common">Commerson's wild potato</name>
    <name type="synonym">Commerson's nightshade</name>
    <dbReference type="NCBI Taxonomy" id="4109"/>
    <lineage>
        <taxon>Eukaryota</taxon>
        <taxon>Viridiplantae</taxon>
        <taxon>Streptophyta</taxon>
        <taxon>Embryophyta</taxon>
        <taxon>Tracheophyta</taxon>
        <taxon>Spermatophyta</taxon>
        <taxon>Magnoliopsida</taxon>
        <taxon>eudicotyledons</taxon>
        <taxon>Gunneridae</taxon>
        <taxon>Pentapetalae</taxon>
        <taxon>asterids</taxon>
        <taxon>lamiids</taxon>
        <taxon>Solanales</taxon>
        <taxon>Solanaceae</taxon>
        <taxon>Solanoideae</taxon>
        <taxon>Solaneae</taxon>
        <taxon>Solanum</taxon>
    </lineage>
</organism>
<dbReference type="GO" id="GO:0010112">
    <property type="term" value="P:regulation of systemic acquired resistance"/>
    <property type="evidence" value="ECO:0007669"/>
    <property type="project" value="InterPro"/>
</dbReference>
<proteinExistence type="predicted"/>
<dbReference type="InterPro" id="IPR034577">
    <property type="entry name" value="NIMIN-2"/>
</dbReference>
<comment type="caution">
    <text evidence="2">The sequence shown here is derived from an EMBL/GenBank/DDBJ whole genome shotgun (WGS) entry which is preliminary data.</text>
</comment>
<dbReference type="OrthoDB" id="1098796at2759"/>
<evidence type="ECO:0000313" key="2">
    <source>
        <dbReference type="EMBL" id="KAG5618980.1"/>
    </source>
</evidence>
<feature type="region of interest" description="Disordered" evidence="1">
    <location>
        <begin position="62"/>
        <end position="121"/>
    </location>
</feature>
<dbReference type="PANTHER" id="PTHR35735">
    <property type="entry name" value="PROTEIN NIM1-INTERACTING 2"/>
    <property type="match status" value="1"/>
</dbReference>
<dbReference type="AlphaFoldDB" id="A0A9J6A468"/>
<feature type="compositionally biased region" description="Basic and acidic residues" evidence="1">
    <location>
        <begin position="79"/>
        <end position="90"/>
    </location>
</feature>
<evidence type="ECO:0000256" key="1">
    <source>
        <dbReference type="SAM" id="MobiDB-lite"/>
    </source>
</evidence>
<feature type="compositionally biased region" description="Basic and acidic residues" evidence="1">
    <location>
        <begin position="97"/>
        <end position="107"/>
    </location>
</feature>
<feature type="compositionally biased region" description="Basic residues" evidence="1">
    <location>
        <begin position="1"/>
        <end position="10"/>
    </location>
</feature>
<protein>
    <submittedName>
        <fullName evidence="2">Uncharacterized protein</fullName>
    </submittedName>
</protein>
<dbReference type="EMBL" id="JACXVP010000003">
    <property type="protein sequence ID" value="KAG5618980.1"/>
    <property type="molecule type" value="Genomic_DNA"/>
</dbReference>
<keyword evidence="3" id="KW-1185">Reference proteome</keyword>
<feature type="region of interest" description="Disordered" evidence="1">
    <location>
        <begin position="1"/>
        <end position="36"/>
    </location>
</feature>
<accession>A0A9J6A468</accession>
<sequence>MDGEKKRKRTAIGAGDRSKDEVEATVKEEEPPSEAEVDEFFAILRRMHVAVKYLQRNAQIRPENVNGSPAGANGVAAGQKRERGIVRKENGGANGVDRSRHERESSVRENTAVSKPPPPSEAEVNEFFAILRRMNVAVKYLQKNAQIDEVEGSHKRVDLDLNTLPESGD</sequence>
<reference evidence="2 3" key="1">
    <citation type="submission" date="2020-09" db="EMBL/GenBank/DDBJ databases">
        <title>De no assembly of potato wild relative species, Solanum commersonii.</title>
        <authorList>
            <person name="Cho K."/>
        </authorList>
    </citation>
    <scope>NUCLEOTIDE SEQUENCE [LARGE SCALE GENOMIC DNA]</scope>
    <source>
        <strain evidence="2">LZ3.2</strain>
        <tissue evidence="2">Leaf</tissue>
    </source>
</reference>
<dbReference type="PANTHER" id="PTHR35735:SF6">
    <property type="entry name" value="NIMIN2C PROTEIN"/>
    <property type="match status" value="1"/>
</dbReference>